<sequence>MPLVLIHFCLKFNSYPDFSLLSSQLINVFLCITRNENKMSTISIFTPNAFGTSKEFKLSFDQDNDPLHVM</sequence>
<reference evidence="2" key="1">
    <citation type="submission" date="2014-09" db="EMBL/GenBank/DDBJ databases">
        <authorList>
            <person name="Sharma Rahul"/>
            <person name="Thines Marco"/>
        </authorList>
    </citation>
    <scope>NUCLEOTIDE SEQUENCE [LARGE SCALE GENOMIC DNA]</scope>
</reference>
<dbReference type="Proteomes" id="UP000054928">
    <property type="component" value="Unassembled WGS sequence"/>
</dbReference>
<evidence type="ECO:0000313" key="2">
    <source>
        <dbReference type="Proteomes" id="UP000054928"/>
    </source>
</evidence>
<evidence type="ECO:0000313" key="1">
    <source>
        <dbReference type="EMBL" id="CEG38503.1"/>
    </source>
</evidence>
<dbReference type="GeneID" id="59053021"/>
<dbReference type="RefSeq" id="XP_036263077.1">
    <property type="nucleotide sequence ID" value="XM_036407369.1"/>
</dbReference>
<organism evidence="1 2">
    <name type="scientific">Plasmopara halstedii</name>
    <name type="common">Downy mildew of sunflower</name>
    <dbReference type="NCBI Taxonomy" id="4781"/>
    <lineage>
        <taxon>Eukaryota</taxon>
        <taxon>Sar</taxon>
        <taxon>Stramenopiles</taxon>
        <taxon>Oomycota</taxon>
        <taxon>Peronosporomycetes</taxon>
        <taxon>Peronosporales</taxon>
        <taxon>Peronosporaceae</taxon>
        <taxon>Plasmopara</taxon>
    </lineage>
</organism>
<accession>A0A0P1AC82</accession>
<name>A0A0P1AC82_PLAHL</name>
<keyword evidence="2" id="KW-1185">Reference proteome</keyword>
<proteinExistence type="predicted"/>
<dbReference type="EMBL" id="CCYD01000322">
    <property type="protein sequence ID" value="CEG38503.1"/>
    <property type="molecule type" value="Genomic_DNA"/>
</dbReference>
<protein>
    <submittedName>
        <fullName evidence="1">Uncharacterized protein</fullName>
    </submittedName>
</protein>
<dbReference type="AlphaFoldDB" id="A0A0P1AC82"/>